<proteinExistence type="predicted"/>
<dbReference type="RefSeq" id="WP_219750735.1">
    <property type="nucleotide sequence ID" value="NZ_JAHXZN010000016.1"/>
</dbReference>
<gene>
    <name evidence="2" type="ORF">KZ820_20920</name>
</gene>
<keyword evidence="1" id="KW-0812">Transmembrane</keyword>
<keyword evidence="1" id="KW-1133">Transmembrane helix</keyword>
<feature type="transmembrane region" description="Helical" evidence="1">
    <location>
        <begin position="94"/>
        <end position="122"/>
    </location>
</feature>
<comment type="caution">
    <text evidence="2">The sequence shown here is derived from an EMBL/GenBank/DDBJ whole genome shotgun (WGS) entry which is preliminary data.</text>
</comment>
<sequence>MAGPNTAREALLAELLGDAGVLLDRMEALKVELPEVADDIERKVKSAGESSAALVRTAGEQAASQVGDTLEAVQSAAREAKAAASMVAGSARRFALLALLTGVAGGGVAGAIAALALSGALFR</sequence>
<organism evidence="2 3">
    <name type="scientific">Sphingomonas citri</name>
    <dbReference type="NCBI Taxonomy" id="2862499"/>
    <lineage>
        <taxon>Bacteria</taxon>
        <taxon>Pseudomonadati</taxon>
        <taxon>Pseudomonadota</taxon>
        <taxon>Alphaproteobacteria</taxon>
        <taxon>Sphingomonadales</taxon>
        <taxon>Sphingomonadaceae</taxon>
        <taxon>Sphingomonas</taxon>
    </lineage>
</organism>
<evidence type="ECO:0000313" key="2">
    <source>
        <dbReference type="EMBL" id="MBW6533212.1"/>
    </source>
</evidence>
<dbReference type="EMBL" id="JAHXZN010000016">
    <property type="protein sequence ID" value="MBW6533212.1"/>
    <property type="molecule type" value="Genomic_DNA"/>
</dbReference>
<evidence type="ECO:0008006" key="4">
    <source>
        <dbReference type="Google" id="ProtNLM"/>
    </source>
</evidence>
<keyword evidence="3" id="KW-1185">Reference proteome</keyword>
<keyword evidence="1" id="KW-0472">Membrane</keyword>
<dbReference type="Proteomes" id="UP000759103">
    <property type="component" value="Unassembled WGS sequence"/>
</dbReference>
<accession>A0ABS7BUD2</accession>
<protein>
    <recommendedName>
        <fullName evidence="4">StbC</fullName>
    </recommendedName>
</protein>
<evidence type="ECO:0000256" key="1">
    <source>
        <dbReference type="SAM" id="Phobius"/>
    </source>
</evidence>
<evidence type="ECO:0000313" key="3">
    <source>
        <dbReference type="Proteomes" id="UP000759103"/>
    </source>
</evidence>
<name>A0ABS7BUD2_9SPHN</name>
<reference evidence="2 3" key="1">
    <citation type="submission" date="2021-07" db="EMBL/GenBank/DDBJ databases">
        <title>Sphingomonas sp.</title>
        <authorList>
            <person name="Feng G."/>
            <person name="Li J."/>
            <person name="Pan M."/>
        </authorList>
    </citation>
    <scope>NUCLEOTIDE SEQUENCE [LARGE SCALE GENOMIC DNA]</scope>
    <source>
        <strain evidence="2 3">RRHST34</strain>
    </source>
</reference>